<feature type="compositionally biased region" description="Polar residues" evidence="1">
    <location>
        <begin position="1"/>
        <end position="28"/>
    </location>
</feature>
<evidence type="ECO:0008006" key="5">
    <source>
        <dbReference type="Google" id="ProtNLM"/>
    </source>
</evidence>
<keyword evidence="2" id="KW-0472">Membrane</keyword>
<reference evidence="3" key="1">
    <citation type="thesis" date="2020" institute="ProQuest LLC" country="789 East Eisenhower Parkway, Ann Arbor, MI, USA">
        <title>Comparative Genomics and Chromosome Evolution.</title>
        <authorList>
            <person name="Mudd A.B."/>
        </authorList>
    </citation>
    <scope>NUCLEOTIDE SEQUENCE</scope>
    <source>
        <strain evidence="3">HN-11 Male</strain>
        <tissue evidence="3">Kidney and liver</tissue>
    </source>
</reference>
<dbReference type="PANTHER" id="PTHR47614:SF2">
    <property type="entry name" value="GLYCOPHORIN-C"/>
    <property type="match status" value="1"/>
</dbReference>
<gene>
    <name evidence="3" type="ORF">GDO78_000247</name>
</gene>
<keyword evidence="4" id="KW-1185">Reference proteome</keyword>
<feature type="region of interest" description="Disordered" evidence="1">
    <location>
        <begin position="1"/>
        <end position="30"/>
    </location>
</feature>
<dbReference type="EMBL" id="WNTK01000001">
    <property type="protein sequence ID" value="KAG9491637.1"/>
    <property type="molecule type" value="Genomic_DNA"/>
</dbReference>
<protein>
    <recommendedName>
        <fullName evidence="5">Small cell adhesion glycoprotein</fullName>
    </recommendedName>
</protein>
<dbReference type="EMBL" id="WNTK01000001">
    <property type="protein sequence ID" value="KAG9491638.1"/>
    <property type="molecule type" value="Genomic_DNA"/>
</dbReference>
<feature type="transmembrane region" description="Helical" evidence="2">
    <location>
        <begin position="36"/>
        <end position="59"/>
    </location>
</feature>
<evidence type="ECO:0000313" key="4">
    <source>
        <dbReference type="Proteomes" id="UP000770717"/>
    </source>
</evidence>
<dbReference type="PANTHER" id="PTHR47614">
    <property type="entry name" value="GLYCOPHORIN-C"/>
    <property type="match status" value="1"/>
</dbReference>
<accession>A0A8J6FPA6</accession>
<feature type="region of interest" description="Disordered" evidence="1">
    <location>
        <begin position="65"/>
        <end position="95"/>
    </location>
</feature>
<organism evidence="3 4">
    <name type="scientific">Eleutherodactylus coqui</name>
    <name type="common">Puerto Rican coqui</name>
    <dbReference type="NCBI Taxonomy" id="57060"/>
    <lineage>
        <taxon>Eukaryota</taxon>
        <taxon>Metazoa</taxon>
        <taxon>Chordata</taxon>
        <taxon>Craniata</taxon>
        <taxon>Vertebrata</taxon>
        <taxon>Euteleostomi</taxon>
        <taxon>Amphibia</taxon>
        <taxon>Batrachia</taxon>
        <taxon>Anura</taxon>
        <taxon>Neobatrachia</taxon>
        <taxon>Hyloidea</taxon>
        <taxon>Eleutherodactylidae</taxon>
        <taxon>Eleutherodactylinae</taxon>
        <taxon>Eleutherodactylus</taxon>
        <taxon>Eleutherodactylus</taxon>
    </lineage>
</organism>
<keyword evidence="2" id="KW-1133">Transmembrane helix</keyword>
<comment type="caution">
    <text evidence="3">The sequence shown here is derived from an EMBL/GenBank/DDBJ whole genome shotgun (WGS) entry which is preliminary data.</text>
</comment>
<dbReference type="GO" id="GO:0030863">
    <property type="term" value="C:cortical cytoskeleton"/>
    <property type="evidence" value="ECO:0007669"/>
    <property type="project" value="TreeGrafter"/>
</dbReference>
<evidence type="ECO:0000313" key="3">
    <source>
        <dbReference type="EMBL" id="KAG9491637.1"/>
    </source>
</evidence>
<name>A0A8J6FPA6_ELECQ</name>
<sequence length="95" mass="10304">MALLTTVTSASGQNPPDVTEAPSASSDTDSFDKSVVAGVIAAVFLTLFIVLAVVAVYMYKHKGTYRTNEADEEEEAHKALQMNNDPGEDKQEYMM</sequence>
<proteinExistence type="predicted"/>
<dbReference type="OrthoDB" id="9045634at2759"/>
<dbReference type="Proteomes" id="UP000770717">
    <property type="component" value="Unassembled WGS sequence"/>
</dbReference>
<evidence type="ECO:0000256" key="2">
    <source>
        <dbReference type="SAM" id="Phobius"/>
    </source>
</evidence>
<keyword evidence="2" id="KW-0812">Transmembrane</keyword>
<dbReference type="InterPro" id="IPR042192">
    <property type="entry name" value="Glycophorin-C"/>
</dbReference>
<dbReference type="EMBL" id="WNTK01000001">
    <property type="protein sequence ID" value="KAG9491636.1"/>
    <property type="molecule type" value="Genomic_DNA"/>
</dbReference>
<dbReference type="AlphaFoldDB" id="A0A8J6FPA6"/>
<evidence type="ECO:0000256" key="1">
    <source>
        <dbReference type="SAM" id="MobiDB-lite"/>
    </source>
</evidence>
<dbReference type="GO" id="GO:0016020">
    <property type="term" value="C:membrane"/>
    <property type="evidence" value="ECO:0007669"/>
    <property type="project" value="TreeGrafter"/>
</dbReference>